<proteinExistence type="inferred from homology"/>
<dbReference type="PANTHER" id="PTHR43161:SF9">
    <property type="entry name" value="SORBITOL DEHYDROGENASE"/>
    <property type="match status" value="1"/>
</dbReference>
<evidence type="ECO:0000256" key="5">
    <source>
        <dbReference type="ARBA" id="ARBA00023002"/>
    </source>
</evidence>
<dbReference type="Gene3D" id="3.90.180.10">
    <property type="entry name" value="Medium-chain alcohol dehydrogenases, catalytic domain"/>
    <property type="match status" value="1"/>
</dbReference>
<dbReference type="Pfam" id="PF08240">
    <property type="entry name" value="ADH_N"/>
    <property type="match status" value="1"/>
</dbReference>
<protein>
    <submittedName>
        <fullName evidence="8">L-iditol 2-dehydrogenase</fullName>
    </submittedName>
</protein>
<evidence type="ECO:0000313" key="9">
    <source>
        <dbReference type="Proteomes" id="UP000052013"/>
    </source>
</evidence>
<dbReference type="InterPro" id="IPR020843">
    <property type="entry name" value="ER"/>
</dbReference>
<organism evidence="8 9">
    <name type="scientific">Lentilactobacillus diolivorans DSM 14421</name>
    <dbReference type="NCBI Taxonomy" id="1423739"/>
    <lineage>
        <taxon>Bacteria</taxon>
        <taxon>Bacillati</taxon>
        <taxon>Bacillota</taxon>
        <taxon>Bacilli</taxon>
        <taxon>Lactobacillales</taxon>
        <taxon>Lactobacillaceae</taxon>
        <taxon>Lentilactobacillus</taxon>
    </lineage>
</organism>
<reference evidence="8 9" key="1">
    <citation type="journal article" date="2015" name="Genome Announc.">
        <title>Expanding the biotechnology potential of lactobacilli through comparative genomics of 213 strains and associated genera.</title>
        <authorList>
            <person name="Sun Z."/>
            <person name="Harris H.M."/>
            <person name="McCann A."/>
            <person name="Guo C."/>
            <person name="Argimon S."/>
            <person name="Zhang W."/>
            <person name="Yang X."/>
            <person name="Jeffery I.B."/>
            <person name="Cooney J.C."/>
            <person name="Kagawa T.F."/>
            <person name="Liu W."/>
            <person name="Song Y."/>
            <person name="Salvetti E."/>
            <person name="Wrobel A."/>
            <person name="Rasinkangas P."/>
            <person name="Parkhill J."/>
            <person name="Rea M.C."/>
            <person name="O'Sullivan O."/>
            <person name="Ritari J."/>
            <person name="Douillard F.P."/>
            <person name="Paul Ross R."/>
            <person name="Yang R."/>
            <person name="Briner A.E."/>
            <person name="Felis G.E."/>
            <person name="de Vos W.M."/>
            <person name="Barrangou R."/>
            <person name="Klaenhammer T.R."/>
            <person name="Caufield P.W."/>
            <person name="Cui Y."/>
            <person name="Zhang H."/>
            <person name="O'Toole P.W."/>
        </authorList>
    </citation>
    <scope>NUCLEOTIDE SEQUENCE [LARGE SCALE GENOMIC DNA]</scope>
    <source>
        <strain evidence="8 9">DSM 14421</strain>
    </source>
</reference>
<dbReference type="GO" id="GO:0016616">
    <property type="term" value="F:oxidoreductase activity, acting on the CH-OH group of donors, NAD or NADP as acceptor"/>
    <property type="evidence" value="ECO:0007669"/>
    <property type="project" value="InterPro"/>
</dbReference>
<dbReference type="Gene3D" id="3.40.50.720">
    <property type="entry name" value="NAD(P)-binding Rossmann-like Domain"/>
    <property type="match status" value="1"/>
</dbReference>
<dbReference type="STRING" id="1423739.FC85_GL000822"/>
<comment type="similarity">
    <text evidence="2 6">Belongs to the zinc-containing alcohol dehydrogenase family.</text>
</comment>
<evidence type="ECO:0000256" key="1">
    <source>
        <dbReference type="ARBA" id="ARBA00001947"/>
    </source>
</evidence>
<dbReference type="InterPro" id="IPR045306">
    <property type="entry name" value="SDH-like"/>
</dbReference>
<keyword evidence="4 6" id="KW-0862">Zinc</keyword>
<keyword evidence="3 6" id="KW-0479">Metal-binding</keyword>
<sequence>MDVKERVSLPNYTKDNYPKTTRSAVLNKVFDIEMKDTPLPAMKPTDVLIKVMAVGICGSDVHYYDTGHIGDFVVKKPLILGHESSGIVVATGDEVTTVKRGDRVAIEPGVPCGHCNYCREGKYNLCPNMKFMATPPVDGDLSELIVYPQDFVFPIPDEMPYEIAALNEPFSVGVHVCQKLDVKPGTTAFISGMGAVGLLAILAFRQFGVDRIIVSDSEDLRLETAKKMGADEIIDIRKTDSLEEIMSLTNNEGVDYVMDASGNPAAEREGLRALKRGGKIAYVGVPTTDKIPLDIPFMTDHETQIFGIFRYANTYALGVKILAKHLDVLENLLTNYYSLDETRDALEETRTDKGGSLKVMIYPNEKLRS</sequence>
<evidence type="ECO:0000256" key="2">
    <source>
        <dbReference type="ARBA" id="ARBA00008072"/>
    </source>
</evidence>
<dbReference type="PROSITE" id="PS00059">
    <property type="entry name" value="ADH_ZINC"/>
    <property type="match status" value="1"/>
</dbReference>
<dbReference type="InterPro" id="IPR013149">
    <property type="entry name" value="ADH-like_C"/>
</dbReference>
<dbReference type="Proteomes" id="UP000052013">
    <property type="component" value="Unassembled WGS sequence"/>
</dbReference>
<dbReference type="PATRIC" id="fig|1423739.3.peg.858"/>
<accession>A0A0R1S7C7</accession>
<evidence type="ECO:0000256" key="6">
    <source>
        <dbReference type="RuleBase" id="RU361277"/>
    </source>
</evidence>
<dbReference type="SUPFAM" id="SSF50129">
    <property type="entry name" value="GroES-like"/>
    <property type="match status" value="1"/>
</dbReference>
<evidence type="ECO:0000259" key="7">
    <source>
        <dbReference type="SMART" id="SM00829"/>
    </source>
</evidence>
<evidence type="ECO:0000256" key="3">
    <source>
        <dbReference type="ARBA" id="ARBA00022723"/>
    </source>
</evidence>
<comment type="cofactor">
    <cofactor evidence="1 6">
        <name>Zn(2+)</name>
        <dbReference type="ChEBI" id="CHEBI:29105"/>
    </cofactor>
</comment>
<dbReference type="SMART" id="SM00829">
    <property type="entry name" value="PKS_ER"/>
    <property type="match status" value="1"/>
</dbReference>
<dbReference type="InterPro" id="IPR013154">
    <property type="entry name" value="ADH-like_N"/>
</dbReference>
<name>A0A0R1S7C7_9LACO</name>
<dbReference type="Pfam" id="PF00107">
    <property type="entry name" value="ADH_zinc_N"/>
    <property type="match status" value="1"/>
</dbReference>
<dbReference type="CDD" id="cd05285">
    <property type="entry name" value="sorbitol_DH"/>
    <property type="match status" value="1"/>
</dbReference>
<dbReference type="RefSeq" id="WP_083485082.1">
    <property type="nucleotide sequence ID" value="NZ_AZEY01000080.1"/>
</dbReference>
<dbReference type="PANTHER" id="PTHR43161">
    <property type="entry name" value="SORBITOL DEHYDROGENASE"/>
    <property type="match status" value="1"/>
</dbReference>
<dbReference type="InterPro" id="IPR036291">
    <property type="entry name" value="NAD(P)-bd_dom_sf"/>
</dbReference>
<keyword evidence="5" id="KW-0560">Oxidoreductase</keyword>
<comment type="caution">
    <text evidence="8">The sequence shown here is derived from an EMBL/GenBank/DDBJ whole genome shotgun (WGS) entry which is preliminary data.</text>
</comment>
<dbReference type="EMBL" id="AZEY01000080">
    <property type="protein sequence ID" value="KRL64769.1"/>
    <property type="molecule type" value="Genomic_DNA"/>
</dbReference>
<dbReference type="InterPro" id="IPR011032">
    <property type="entry name" value="GroES-like_sf"/>
</dbReference>
<dbReference type="GO" id="GO:0008270">
    <property type="term" value="F:zinc ion binding"/>
    <property type="evidence" value="ECO:0007669"/>
    <property type="project" value="InterPro"/>
</dbReference>
<dbReference type="SUPFAM" id="SSF51735">
    <property type="entry name" value="NAD(P)-binding Rossmann-fold domains"/>
    <property type="match status" value="1"/>
</dbReference>
<dbReference type="AlphaFoldDB" id="A0A0R1S7C7"/>
<gene>
    <name evidence="8" type="ORF">FC85_GL000822</name>
</gene>
<feature type="domain" description="Enoyl reductase (ER)" evidence="7">
    <location>
        <begin position="23"/>
        <end position="361"/>
    </location>
</feature>
<dbReference type="InterPro" id="IPR002328">
    <property type="entry name" value="ADH_Zn_CS"/>
</dbReference>
<evidence type="ECO:0000313" key="8">
    <source>
        <dbReference type="EMBL" id="KRL64769.1"/>
    </source>
</evidence>
<evidence type="ECO:0000256" key="4">
    <source>
        <dbReference type="ARBA" id="ARBA00022833"/>
    </source>
</evidence>